<dbReference type="EC" id="2.7.1.149" evidence="11"/>
<dbReference type="STRING" id="53468.A0A0R3UMT4"/>
<dbReference type="GO" id="GO:0005524">
    <property type="term" value="F:ATP binding"/>
    <property type="evidence" value="ECO:0007669"/>
    <property type="project" value="UniProtKB-UniRule"/>
</dbReference>
<keyword evidence="5 12" id="KW-0418">Kinase</keyword>
<dbReference type="PANTHER" id="PTHR23086:SF8">
    <property type="entry name" value="PHOSPHATIDYLINOSITOL 5-PHOSPHATE 4-KINASE, ISOFORM A"/>
    <property type="match status" value="1"/>
</dbReference>
<keyword evidence="2" id="KW-0963">Cytoplasm</keyword>
<feature type="domain" description="PIPK" evidence="13">
    <location>
        <begin position="73"/>
        <end position="288"/>
    </location>
</feature>
<keyword evidence="7" id="KW-0443">Lipid metabolism</keyword>
<protein>
    <recommendedName>
        <fullName evidence="11">1-phosphatidylinositol-5-phosphate 4-kinase</fullName>
        <ecNumber evidence="11">2.7.1.149</ecNumber>
    </recommendedName>
</protein>
<dbReference type="GO" id="GO:0046854">
    <property type="term" value="P:phosphatidylinositol phosphate biosynthetic process"/>
    <property type="evidence" value="ECO:0007669"/>
    <property type="project" value="TreeGrafter"/>
</dbReference>
<dbReference type="PROSITE" id="PS51455">
    <property type="entry name" value="PIPK"/>
    <property type="match status" value="1"/>
</dbReference>
<comment type="catalytic activity">
    <reaction evidence="8">
        <text>1,2-dihexadecanoyl-sn-glycero-3-phospho-(1D-myo-inositol-5-phosphate) + ATP = 1,2-dihexadecanoyl-sn-glycero-3-phospho-(1D-myo-inositol-4,5-bisphosphate) + ADP + H(+)</text>
        <dbReference type="Rhea" id="RHEA:55992"/>
        <dbReference type="ChEBI" id="CHEBI:15378"/>
        <dbReference type="ChEBI" id="CHEBI:30616"/>
        <dbReference type="ChEBI" id="CHEBI:83423"/>
        <dbReference type="ChEBI" id="CHEBI:84968"/>
        <dbReference type="ChEBI" id="CHEBI:456216"/>
    </reaction>
    <physiologicalReaction direction="left-to-right" evidence="8">
        <dbReference type="Rhea" id="RHEA:55993"/>
    </physiologicalReaction>
</comment>
<evidence type="ECO:0000259" key="13">
    <source>
        <dbReference type="PROSITE" id="PS51455"/>
    </source>
</evidence>
<dbReference type="InterPro" id="IPR023610">
    <property type="entry name" value="PInositol-4/5-P-5/4-kinase"/>
</dbReference>
<evidence type="ECO:0000256" key="5">
    <source>
        <dbReference type="ARBA" id="ARBA00022777"/>
    </source>
</evidence>
<dbReference type="Proteomes" id="UP000267029">
    <property type="component" value="Unassembled WGS sequence"/>
</dbReference>
<evidence type="ECO:0000313" key="14">
    <source>
        <dbReference type="EMBL" id="VDD83070.1"/>
    </source>
</evidence>
<organism evidence="14 15">
    <name type="scientific">Mesocestoides corti</name>
    <name type="common">Flatworm</name>
    <dbReference type="NCBI Taxonomy" id="53468"/>
    <lineage>
        <taxon>Eukaryota</taxon>
        <taxon>Metazoa</taxon>
        <taxon>Spiralia</taxon>
        <taxon>Lophotrochozoa</taxon>
        <taxon>Platyhelminthes</taxon>
        <taxon>Cestoda</taxon>
        <taxon>Eucestoda</taxon>
        <taxon>Cyclophyllidea</taxon>
        <taxon>Mesocestoididae</taxon>
        <taxon>Mesocestoides</taxon>
    </lineage>
</organism>
<dbReference type="GO" id="GO:0016308">
    <property type="term" value="F:1-phosphatidylinositol-4-phosphate 5-kinase activity"/>
    <property type="evidence" value="ECO:0007669"/>
    <property type="project" value="TreeGrafter"/>
</dbReference>
<keyword evidence="4 12" id="KW-0547">Nucleotide-binding</keyword>
<gene>
    <name evidence="14" type="ORF">MCOS_LOCUS9073</name>
</gene>
<reference evidence="14 15" key="1">
    <citation type="submission" date="2018-10" db="EMBL/GenBank/DDBJ databases">
        <authorList>
            <consortium name="Pathogen Informatics"/>
        </authorList>
    </citation>
    <scope>NUCLEOTIDE SEQUENCE [LARGE SCALE GENOMIC DNA]</scope>
</reference>
<evidence type="ECO:0000256" key="11">
    <source>
        <dbReference type="ARBA" id="ARBA00039039"/>
    </source>
</evidence>
<evidence type="ECO:0000256" key="7">
    <source>
        <dbReference type="ARBA" id="ARBA00023098"/>
    </source>
</evidence>
<evidence type="ECO:0000313" key="15">
    <source>
        <dbReference type="Proteomes" id="UP000267029"/>
    </source>
</evidence>
<dbReference type="Gene3D" id="3.30.800.10">
    <property type="entry name" value="Phosphatidylinositol Phosphate Kinase II Beta"/>
    <property type="match status" value="1"/>
</dbReference>
<sequence>MSGVPITFWRVKSFGGRISLTIQFVDASSVEPPWELWLAPLTKFRARYFAAMATQSKQKKIKGGRQKLKLFRANEPLKSVLMWGINHSLTTLQHVKPRAVLLKDDFKAYLKIKVKGHLFNKENMPSRFKFKEYCPLAFQNLRERFSVDTGDYWESFTRFQPLWDSVNGKSGSKFLVTYNRHYVLKTITSEEVEQMHNFIESYHEYVVHCHGQTLLPQYLGMYRITVNDQETYLLAMRNVFSPRVTIHRKYDLKCTASASIKRRRVSLASLDNSYPRGWVLMPATAHKK</sequence>
<name>A0A0R3UMT4_MESCO</name>
<dbReference type="InterPro" id="IPR002498">
    <property type="entry name" value="PInositol-4-P-4/5-kinase_core"/>
</dbReference>
<dbReference type="PANTHER" id="PTHR23086">
    <property type="entry name" value="PHOSPHATIDYLINOSITOL-4-PHOSPHATE 5-KINASE"/>
    <property type="match status" value="1"/>
</dbReference>
<comment type="subcellular location">
    <subcellularLocation>
        <location evidence="1">Cytoplasm</location>
    </subcellularLocation>
</comment>
<evidence type="ECO:0000256" key="9">
    <source>
        <dbReference type="ARBA" id="ARBA00036698"/>
    </source>
</evidence>
<evidence type="ECO:0000256" key="12">
    <source>
        <dbReference type="PROSITE-ProRule" id="PRU00781"/>
    </source>
</evidence>
<comment type="catalytic activity">
    <reaction evidence="10">
        <text>1,2-dihexadecanoyl-sn-glycero-3-phospho-(1D-myo-inositol-5-phosphate) + GTP = 1,2-dihexadecanoyl-sn-glycero-3-phospho-(1D-myo-inositol-4,5-bisphosphate) + GDP + H(+)</text>
        <dbReference type="Rhea" id="RHEA:55964"/>
        <dbReference type="ChEBI" id="CHEBI:15378"/>
        <dbReference type="ChEBI" id="CHEBI:37565"/>
        <dbReference type="ChEBI" id="CHEBI:58189"/>
        <dbReference type="ChEBI" id="CHEBI:83423"/>
        <dbReference type="ChEBI" id="CHEBI:84968"/>
    </reaction>
    <physiologicalReaction direction="left-to-right" evidence="10">
        <dbReference type="Rhea" id="RHEA:55965"/>
    </physiologicalReaction>
</comment>
<evidence type="ECO:0000256" key="6">
    <source>
        <dbReference type="ARBA" id="ARBA00022840"/>
    </source>
</evidence>
<evidence type="ECO:0000256" key="3">
    <source>
        <dbReference type="ARBA" id="ARBA00022679"/>
    </source>
</evidence>
<evidence type="ECO:0000256" key="4">
    <source>
        <dbReference type="ARBA" id="ARBA00022741"/>
    </source>
</evidence>
<dbReference type="EMBL" id="UXSR01005634">
    <property type="protein sequence ID" value="VDD83070.1"/>
    <property type="molecule type" value="Genomic_DNA"/>
</dbReference>
<dbReference type="GO" id="GO:0016309">
    <property type="term" value="F:1-phosphatidylinositol-5-phosphate 4-kinase activity"/>
    <property type="evidence" value="ECO:0007669"/>
    <property type="project" value="UniProtKB-EC"/>
</dbReference>
<dbReference type="SUPFAM" id="SSF56104">
    <property type="entry name" value="SAICAR synthase-like"/>
    <property type="match status" value="1"/>
</dbReference>
<keyword evidence="15" id="KW-1185">Reference proteome</keyword>
<dbReference type="GO" id="GO:0005886">
    <property type="term" value="C:plasma membrane"/>
    <property type="evidence" value="ECO:0007669"/>
    <property type="project" value="TreeGrafter"/>
</dbReference>
<evidence type="ECO:0000256" key="10">
    <source>
        <dbReference type="ARBA" id="ARBA00036950"/>
    </source>
</evidence>
<keyword evidence="6 12" id="KW-0067">ATP-binding</keyword>
<evidence type="ECO:0000256" key="1">
    <source>
        <dbReference type="ARBA" id="ARBA00004496"/>
    </source>
</evidence>
<dbReference type="AlphaFoldDB" id="A0A0R3UMT4"/>
<dbReference type="Pfam" id="PF01504">
    <property type="entry name" value="PIP5K"/>
    <property type="match status" value="1"/>
</dbReference>
<dbReference type="SMART" id="SM00330">
    <property type="entry name" value="PIPKc"/>
    <property type="match status" value="1"/>
</dbReference>
<evidence type="ECO:0000256" key="8">
    <source>
        <dbReference type="ARBA" id="ARBA00036478"/>
    </source>
</evidence>
<keyword evidence="3 12" id="KW-0808">Transferase</keyword>
<dbReference type="InterPro" id="IPR027484">
    <property type="entry name" value="PInositol-4-P-5-kinase_N"/>
</dbReference>
<evidence type="ECO:0000256" key="2">
    <source>
        <dbReference type="ARBA" id="ARBA00022490"/>
    </source>
</evidence>
<dbReference type="GO" id="GO:0005737">
    <property type="term" value="C:cytoplasm"/>
    <property type="evidence" value="ECO:0007669"/>
    <property type="project" value="UniProtKB-SubCell"/>
</dbReference>
<comment type="catalytic activity">
    <reaction evidence="9">
        <text>a 1,2-diacyl-sn-glycero-3-phospho-(1D-myo-inositol-5-phosphate) + ATP = a 1,2-diacyl-sn-glycero-3-phospho-(1D-myo-inositol-4,5-bisphosphate) + ADP + H(+)</text>
        <dbReference type="Rhea" id="RHEA:12280"/>
        <dbReference type="ChEBI" id="CHEBI:15378"/>
        <dbReference type="ChEBI" id="CHEBI:30616"/>
        <dbReference type="ChEBI" id="CHEBI:57795"/>
        <dbReference type="ChEBI" id="CHEBI:58456"/>
        <dbReference type="ChEBI" id="CHEBI:456216"/>
        <dbReference type="EC" id="2.7.1.149"/>
    </reaction>
    <physiologicalReaction direction="left-to-right" evidence="9">
        <dbReference type="Rhea" id="RHEA:12281"/>
    </physiologicalReaction>
</comment>
<accession>A0A0R3UMT4</accession>
<dbReference type="OrthoDB" id="20783at2759"/>
<dbReference type="FunFam" id="3.30.800.10:FF:000002">
    <property type="entry name" value="Phosphatidylinositol 5-phosphate 4-kinase type-2 beta"/>
    <property type="match status" value="1"/>
</dbReference>
<proteinExistence type="predicted"/>